<keyword evidence="1" id="KW-1133">Transmembrane helix</keyword>
<accession>A0A645IBA2</accession>
<proteinExistence type="predicted"/>
<keyword evidence="1" id="KW-0812">Transmembrane</keyword>
<comment type="caution">
    <text evidence="2">The sequence shown here is derived from an EMBL/GenBank/DDBJ whole genome shotgun (WGS) entry which is preliminary data.</text>
</comment>
<dbReference type="AlphaFoldDB" id="A0A645IBA2"/>
<evidence type="ECO:0000313" key="2">
    <source>
        <dbReference type="EMBL" id="MPN48545.1"/>
    </source>
</evidence>
<feature type="transmembrane region" description="Helical" evidence="1">
    <location>
        <begin position="61"/>
        <end position="82"/>
    </location>
</feature>
<feature type="transmembrane region" description="Helical" evidence="1">
    <location>
        <begin position="94"/>
        <end position="111"/>
    </location>
</feature>
<feature type="transmembrane region" description="Helical" evidence="1">
    <location>
        <begin position="123"/>
        <end position="143"/>
    </location>
</feature>
<gene>
    <name evidence="2" type="ORF">SDC9_196155</name>
</gene>
<reference evidence="2" key="1">
    <citation type="submission" date="2019-08" db="EMBL/GenBank/DDBJ databases">
        <authorList>
            <person name="Kucharzyk K."/>
            <person name="Murdoch R.W."/>
            <person name="Higgins S."/>
            <person name="Loffler F."/>
        </authorList>
    </citation>
    <scope>NUCLEOTIDE SEQUENCE</scope>
</reference>
<evidence type="ECO:0000256" key="1">
    <source>
        <dbReference type="SAM" id="Phobius"/>
    </source>
</evidence>
<organism evidence="2">
    <name type="scientific">bioreactor metagenome</name>
    <dbReference type="NCBI Taxonomy" id="1076179"/>
    <lineage>
        <taxon>unclassified sequences</taxon>
        <taxon>metagenomes</taxon>
        <taxon>ecological metagenomes</taxon>
    </lineage>
</organism>
<dbReference type="EMBL" id="VSSQ01110974">
    <property type="protein sequence ID" value="MPN48545.1"/>
    <property type="molecule type" value="Genomic_DNA"/>
</dbReference>
<name>A0A645IBA2_9ZZZZ</name>
<keyword evidence="1" id="KW-0472">Membrane</keyword>
<sequence>MIFAHPFLWISQHFRPQILLPDAPTFLENLGITSAGRGTLGVMQEEGVFAAARHYFDGKLWVLPPLLPLFFVTLALYALAAWRLGGWLLGIRTHWYCVLLFLAFVEYYFFLPGPIAVPRYQLPALPFLALMAAQQLPALAGLLRKFVRHSES</sequence>
<protein>
    <submittedName>
        <fullName evidence="2">Uncharacterized protein</fullName>
    </submittedName>
</protein>